<proteinExistence type="predicted"/>
<keyword evidence="2" id="KW-1185">Reference proteome</keyword>
<sequence>MNGTAAYQRVSCSSGTQMAPSLGDGQRAVWVDTTGAASDVVTRETFAATCGSQAS</sequence>
<dbReference type="EMBL" id="JBIRUI010000012">
    <property type="protein sequence ID" value="MFI1716844.1"/>
    <property type="molecule type" value="Genomic_DNA"/>
</dbReference>
<organism evidence="1 2">
    <name type="scientific">Streptomyces litmocidini</name>
    <dbReference type="NCBI Taxonomy" id="67318"/>
    <lineage>
        <taxon>Bacteria</taxon>
        <taxon>Bacillati</taxon>
        <taxon>Actinomycetota</taxon>
        <taxon>Actinomycetes</taxon>
        <taxon>Kitasatosporales</taxon>
        <taxon>Streptomycetaceae</taxon>
        <taxon>Streptomyces</taxon>
    </lineage>
</organism>
<evidence type="ECO:0000313" key="2">
    <source>
        <dbReference type="Proteomes" id="UP001611339"/>
    </source>
</evidence>
<dbReference type="RefSeq" id="WP_359587034.1">
    <property type="nucleotide sequence ID" value="NZ_JBEYXG010000002.1"/>
</dbReference>
<protein>
    <submittedName>
        <fullName evidence="1">Uncharacterized protein</fullName>
    </submittedName>
</protein>
<evidence type="ECO:0000313" key="1">
    <source>
        <dbReference type="EMBL" id="MFI1716844.1"/>
    </source>
</evidence>
<gene>
    <name evidence="1" type="ORF">ACH407_25140</name>
</gene>
<accession>A0ABW7UB18</accession>
<comment type="caution">
    <text evidence="1">The sequence shown here is derived from an EMBL/GenBank/DDBJ whole genome shotgun (WGS) entry which is preliminary data.</text>
</comment>
<reference evidence="1 2" key="1">
    <citation type="submission" date="2024-10" db="EMBL/GenBank/DDBJ databases">
        <title>The Natural Products Discovery Center: Release of the First 8490 Sequenced Strains for Exploring Actinobacteria Biosynthetic Diversity.</title>
        <authorList>
            <person name="Kalkreuter E."/>
            <person name="Kautsar S.A."/>
            <person name="Yang D."/>
            <person name="Bader C.D."/>
            <person name="Teijaro C.N."/>
            <person name="Fluegel L."/>
            <person name="Davis C.M."/>
            <person name="Simpson J.R."/>
            <person name="Lauterbach L."/>
            <person name="Steele A.D."/>
            <person name="Gui C."/>
            <person name="Meng S."/>
            <person name="Li G."/>
            <person name="Viehrig K."/>
            <person name="Ye F."/>
            <person name="Su P."/>
            <person name="Kiefer A.F."/>
            <person name="Nichols A."/>
            <person name="Cepeda A.J."/>
            <person name="Yan W."/>
            <person name="Fan B."/>
            <person name="Jiang Y."/>
            <person name="Adhikari A."/>
            <person name="Zheng C.-J."/>
            <person name="Schuster L."/>
            <person name="Cowan T.M."/>
            <person name="Smanski M.J."/>
            <person name="Chevrette M.G."/>
            <person name="De Carvalho L.P.S."/>
            <person name="Shen B."/>
        </authorList>
    </citation>
    <scope>NUCLEOTIDE SEQUENCE [LARGE SCALE GENOMIC DNA]</scope>
    <source>
        <strain evidence="1 2">NPDC020602</strain>
    </source>
</reference>
<name>A0ABW7UB18_9ACTN</name>
<dbReference type="Proteomes" id="UP001611339">
    <property type="component" value="Unassembled WGS sequence"/>
</dbReference>